<dbReference type="GO" id="GO:0008168">
    <property type="term" value="F:methyltransferase activity"/>
    <property type="evidence" value="ECO:0007669"/>
    <property type="project" value="UniProtKB-KW"/>
</dbReference>
<dbReference type="InterPro" id="IPR036074">
    <property type="entry name" value="CbiD_sf"/>
</dbReference>
<dbReference type="Gene3D" id="3.30.2110.10">
    <property type="entry name" value="CbiD-like"/>
    <property type="match status" value="1"/>
</dbReference>
<dbReference type="NCBIfam" id="TIGR00312">
    <property type="entry name" value="cbiD"/>
    <property type="match status" value="1"/>
</dbReference>
<evidence type="ECO:0000256" key="2">
    <source>
        <dbReference type="ARBA" id="ARBA00022603"/>
    </source>
</evidence>
<dbReference type="InterPro" id="IPR002748">
    <property type="entry name" value="CbiD"/>
</dbReference>
<evidence type="ECO:0000313" key="7">
    <source>
        <dbReference type="Proteomes" id="UP001461341"/>
    </source>
</evidence>
<proteinExistence type="inferred from homology"/>
<dbReference type="PANTHER" id="PTHR35863:SF1">
    <property type="entry name" value="COBALT-PRECORRIN-5B C(1)-METHYLTRANSFERASE"/>
    <property type="match status" value="1"/>
</dbReference>
<evidence type="ECO:0000313" key="6">
    <source>
        <dbReference type="EMBL" id="WZL75734.1"/>
    </source>
</evidence>
<reference evidence="6 7" key="1">
    <citation type="submission" date="2023-03" db="EMBL/GenBank/DDBJ databases">
        <title>Novel Species.</title>
        <authorList>
            <person name="Ma S."/>
        </authorList>
    </citation>
    <scope>NUCLEOTIDE SEQUENCE [LARGE SCALE GENOMIC DNA]</scope>
    <source>
        <strain evidence="6 7">B11</strain>
    </source>
</reference>
<dbReference type="PANTHER" id="PTHR35863">
    <property type="entry name" value="COBALT-PRECORRIN-5B C(1)-METHYLTRANSFERASE"/>
    <property type="match status" value="1"/>
</dbReference>
<evidence type="ECO:0000256" key="5">
    <source>
        <dbReference type="HAMAP-Rule" id="MF_00787"/>
    </source>
</evidence>
<comment type="catalytic activity">
    <reaction evidence="5">
        <text>Co-precorrin-5B + S-adenosyl-L-methionine = Co-precorrin-6A + S-adenosyl-L-homocysteine</text>
        <dbReference type="Rhea" id="RHEA:26285"/>
        <dbReference type="ChEBI" id="CHEBI:57856"/>
        <dbReference type="ChEBI" id="CHEBI:59789"/>
        <dbReference type="ChEBI" id="CHEBI:60063"/>
        <dbReference type="ChEBI" id="CHEBI:60064"/>
        <dbReference type="EC" id="2.1.1.195"/>
    </reaction>
</comment>
<name>A0ABZ2Y9Q4_9BACT</name>
<keyword evidence="7" id="KW-1185">Reference proteome</keyword>
<keyword evidence="1 5" id="KW-0169">Cobalamin biosynthesis</keyword>
<comment type="function">
    <text evidence="5">Catalyzes the methylation of C-1 in cobalt-precorrin-5B to form cobalt-precorrin-6A.</text>
</comment>
<keyword evidence="4 5" id="KW-0949">S-adenosyl-L-methionine</keyword>
<accession>A0ABZ2Y9Q4</accession>
<protein>
    <recommendedName>
        <fullName evidence="5">Cobalt-precorrin-5B C(1)-methyltransferase</fullName>
        <ecNumber evidence="5">2.1.1.195</ecNumber>
    </recommendedName>
    <alternativeName>
        <fullName evidence="5">Cobalt-precorrin-6A synthase</fullName>
    </alternativeName>
</protein>
<evidence type="ECO:0000256" key="4">
    <source>
        <dbReference type="ARBA" id="ARBA00022691"/>
    </source>
</evidence>
<dbReference type="SUPFAM" id="SSF111342">
    <property type="entry name" value="CbiD-like"/>
    <property type="match status" value="1"/>
</dbReference>
<gene>
    <name evidence="5 6" type="primary">cbiD</name>
    <name evidence="6" type="ORF">QBE54_09105</name>
</gene>
<sequence length="364" mass="40205">MMEVTEPSERLFAERKELRKGLSTGTYAAACAKAAALFLLGERREKVKVWLPCGQEREVAATVCLKGDYAEALAVKNAGDDPDVTNGIEIGARVWLRKGKQSIFIRGGEGVGVATKPGLRVKVGEWAINPVPRRQIEVNLKEILPSDFFAEVEVFVPRGREVAKHTYNPILGIEGGISILGTTGLVLPMSHQAFQETVYLHLKQCFLLGRKKICLVPGNYGYAKALELGFAKEEIVKISSLVGFALETCAEFGAERVFLVGQVGKMVKIAGGIFDTHHLVADARREILFAHLVRAGLPVPFWSKVWEARTAEEVALHIASWEGATEFWQYLAREISHRAEERVQRAFRVESIVFSLHLGVLGRG</sequence>
<dbReference type="EC" id="2.1.1.195" evidence="5"/>
<dbReference type="HAMAP" id="MF_00787">
    <property type="entry name" value="CbiD"/>
    <property type="match status" value="1"/>
</dbReference>
<evidence type="ECO:0000256" key="1">
    <source>
        <dbReference type="ARBA" id="ARBA00022573"/>
    </source>
</evidence>
<dbReference type="RefSeq" id="WP_369017884.1">
    <property type="nucleotide sequence ID" value="NZ_CP121689.1"/>
</dbReference>
<comment type="pathway">
    <text evidence="5">Cofactor biosynthesis; adenosylcobalamin biosynthesis; cob(II)yrinate a,c-diamide from sirohydrochlorin (anaerobic route): step 6/10.</text>
</comment>
<dbReference type="Pfam" id="PF01888">
    <property type="entry name" value="CbiD"/>
    <property type="match status" value="1"/>
</dbReference>
<dbReference type="GO" id="GO:0032259">
    <property type="term" value="P:methylation"/>
    <property type="evidence" value="ECO:0007669"/>
    <property type="project" value="UniProtKB-KW"/>
</dbReference>
<keyword evidence="2 5" id="KW-0489">Methyltransferase</keyword>
<keyword evidence="3 5" id="KW-0808">Transferase</keyword>
<dbReference type="PIRSF" id="PIRSF026782">
    <property type="entry name" value="CbiD"/>
    <property type="match status" value="1"/>
</dbReference>
<organism evidence="6 7">
    <name type="scientific">Thermatribacter velox</name>
    <dbReference type="NCBI Taxonomy" id="3039681"/>
    <lineage>
        <taxon>Bacteria</taxon>
        <taxon>Pseudomonadati</taxon>
        <taxon>Atribacterota</taxon>
        <taxon>Atribacteria</taxon>
        <taxon>Atribacterales</taxon>
        <taxon>Thermatribacteraceae</taxon>
        <taxon>Thermatribacter</taxon>
    </lineage>
</organism>
<dbReference type="Proteomes" id="UP001461341">
    <property type="component" value="Chromosome"/>
</dbReference>
<evidence type="ECO:0000256" key="3">
    <source>
        <dbReference type="ARBA" id="ARBA00022679"/>
    </source>
</evidence>
<dbReference type="EMBL" id="CP121689">
    <property type="protein sequence ID" value="WZL75734.1"/>
    <property type="molecule type" value="Genomic_DNA"/>
</dbReference>
<comment type="similarity">
    <text evidence="5">Belongs to the CbiD family.</text>
</comment>